<evidence type="ECO:0000313" key="1">
    <source>
        <dbReference type="EMBL" id="KAI0088786.1"/>
    </source>
</evidence>
<dbReference type="Proteomes" id="UP001055072">
    <property type="component" value="Unassembled WGS sequence"/>
</dbReference>
<protein>
    <submittedName>
        <fullName evidence="1">Uncharacterized protein</fullName>
    </submittedName>
</protein>
<gene>
    <name evidence="1" type="ORF">BDY19DRAFT_993623</name>
</gene>
<proteinExistence type="predicted"/>
<sequence length="206" mass="23482">MRGIAKFNWLLSLSNPAQPLASLVTFRILRFKKRDDNESDDDDDGVFVTREGDGEPAEITTDGAQVDDDQEYAIILDNHSKTNLHVQIWYLDPDDYSIKNLYEPMNDEQPTLVGQRTDSDPPGRLQIGASTEHEWPLKYNVPENASRTTLYVMVFLTTKSIRLGSLDQDPLFGPDAVDDRTIAQGEVDRKDLWDIIRRPIIVTKVY</sequence>
<keyword evidence="2" id="KW-1185">Reference proteome</keyword>
<accession>A0ACB8U3K6</accession>
<comment type="caution">
    <text evidence="1">The sequence shown here is derived from an EMBL/GenBank/DDBJ whole genome shotgun (WGS) entry which is preliminary data.</text>
</comment>
<dbReference type="EMBL" id="MU274912">
    <property type="protein sequence ID" value="KAI0088786.1"/>
    <property type="molecule type" value="Genomic_DNA"/>
</dbReference>
<organism evidence="1 2">
    <name type="scientific">Irpex rosettiformis</name>
    <dbReference type="NCBI Taxonomy" id="378272"/>
    <lineage>
        <taxon>Eukaryota</taxon>
        <taxon>Fungi</taxon>
        <taxon>Dikarya</taxon>
        <taxon>Basidiomycota</taxon>
        <taxon>Agaricomycotina</taxon>
        <taxon>Agaricomycetes</taxon>
        <taxon>Polyporales</taxon>
        <taxon>Irpicaceae</taxon>
        <taxon>Irpex</taxon>
    </lineage>
</organism>
<reference evidence="1" key="1">
    <citation type="journal article" date="2021" name="Environ. Microbiol.">
        <title>Gene family expansions and transcriptome signatures uncover fungal adaptations to wood decay.</title>
        <authorList>
            <person name="Hage H."/>
            <person name="Miyauchi S."/>
            <person name="Viragh M."/>
            <person name="Drula E."/>
            <person name="Min B."/>
            <person name="Chaduli D."/>
            <person name="Navarro D."/>
            <person name="Favel A."/>
            <person name="Norest M."/>
            <person name="Lesage-Meessen L."/>
            <person name="Balint B."/>
            <person name="Merenyi Z."/>
            <person name="de Eugenio L."/>
            <person name="Morin E."/>
            <person name="Martinez A.T."/>
            <person name="Baldrian P."/>
            <person name="Stursova M."/>
            <person name="Martinez M.J."/>
            <person name="Novotny C."/>
            <person name="Magnuson J.K."/>
            <person name="Spatafora J.W."/>
            <person name="Maurice S."/>
            <person name="Pangilinan J."/>
            <person name="Andreopoulos W."/>
            <person name="LaButti K."/>
            <person name="Hundley H."/>
            <person name="Na H."/>
            <person name="Kuo A."/>
            <person name="Barry K."/>
            <person name="Lipzen A."/>
            <person name="Henrissat B."/>
            <person name="Riley R."/>
            <person name="Ahrendt S."/>
            <person name="Nagy L.G."/>
            <person name="Grigoriev I.V."/>
            <person name="Martin F."/>
            <person name="Rosso M.N."/>
        </authorList>
    </citation>
    <scope>NUCLEOTIDE SEQUENCE</scope>
    <source>
        <strain evidence="1">CBS 384.51</strain>
    </source>
</reference>
<evidence type="ECO:0000313" key="2">
    <source>
        <dbReference type="Proteomes" id="UP001055072"/>
    </source>
</evidence>
<name>A0ACB8U3K6_9APHY</name>